<comment type="caution">
    <text evidence="1">The sequence shown here is derived from an EMBL/GenBank/DDBJ whole genome shotgun (WGS) entry which is preliminary data.</text>
</comment>
<proteinExistence type="predicted"/>
<gene>
    <name evidence="1" type="ORF">EAS61_37800</name>
</gene>
<evidence type="ECO:0000313" key="1">
    <source>
        <dbReference type="EMBL" id="RXG84821.1"/>
    </source>
</evidence>
<dbReference type="Proteomes" id="UP000290174">
    <property type="component" value="Unassembled WGS sequence"/>
</dbReference>
<protein>
    <submittedName>
        <fullName evidence="1">Uncharacterized protein</fullName>
    </submittedName>
</protein>
<reference evidence="1 2" key="1">
    <citation type="submission" date="2018-11" db="EMBL/GenBank/DDBJ databases">
        <title>Bradyrhizobium sp. nov., isolated from effective nodules of peanut in China.</title>
        <authorList>
            <person name="Li Y."/>
        </authorList>
    </citation>
    <scope>NUCLEOTIDE SEQUENCE [LARGE SCALE GENOMIC DNA]</scope>
    <source>
        <strain evidence="1 2">CCBAU 51770</strain>
    </source>
</reference>
<dbReference type="AlphaFoldDB" id="A0A4Q0Q746"/>
<dbReference type="EMBL" id="RKMK01000066">
    <property type="protein sequence ID" value="RXG84821.1"/>
    <property type="molecule type" value="Genomic_DNA"/>
</dbReference>
<evidence type="ECO:0000313" key="2">
    <source>
        <dbReference type="Proteomes" id="UP000290174"/>
    </source>
</evidence>
<sequence length="160" mass="17578">MYLIEGISTVAYPKDTLAVIYAPEFLFVIDVGLECSIGGSVAWASVGYGDPGFPEKRSIALRSIRGRTQANIIFPKIAGSLMIGLREGASEDEVRKAFAECELKNVHVDSFFATADCRPFEEPTICRHLESSLPFVKYAESNAVQRLVDFSPGWVAKRLA</sequence>
<accession>A0A4Q0Q746</accession>
<organism evidence="1 2">
    <name type="scientific">Bradyrhizobium zhanjiangense</name>
    <dbReference type="NCBI Taxonomy" id="1325107"/>
    <lineage>
        <taxon>Bacteria</taxon>
        <taxon>Pseudomonadati</taxon>
        <taxon>Pseudomonadota</taxon>
        <taxon>Alphaproteobacteria</taxon>
        <taxon>Hyphomicrobiales</taxon>
        <taxon>Nitrobacteraceae</taxon>
        <taxon>Bradyrhizobium</taxon>
    </lineage>
</organism>
<name>A0A4Q0Q746_9BRAD</name>